<feature type="region of interest" description="Disordered" evidence="2">
    <location>
        <begin position="44"/>
        <end position="65"/>
    </location>
</feature>
<dbReference type="InterPro" id="IPR013094">
    <property type="entry name" value="AB_hydrolase_3"/>
</dbReference>
<evidence type="ECO:0000259" key="3">
    <source>
        <dbReference type="Pfam" id="PF07859"/>
    </source>
</evidence>
<organism evidence="4 5">
    <name type="scientific">Melanomma pulvis-pyrius CBS 109.77</name>
    <dbReference type="NCBI Taxonomy" id="1314802"/>
    <lineage>
        <taxon>Eukaryota</taxon>
        <taxon>Fungi</taxon>
        <taxon>Dikarya</taxon>
        <taxon>Ascomycota</taxon>
        <taxon>Pezizomycotina</taxon>
        <taxon>Dothideomycetes</taxon>
        <taxon>Pleosporomycetidae</taxon>
        <taxon>Pleosporales</taxon>
        <taxon>Melanommataceae</taxon>
        <taxon>Melanomma</taxon>
    </lineage>
</organism>
<evidence type="ECO:0000313" key="4">
    <source>
        <dbReference type="EMBL" id="KAF2797293.1"/>
    </source>
</evidence>
<dbReference type="OrthoDB" id="408631at2759"/>
<gene>
    <name evidence="4" type="ORF">K505DRAFT_298720</name>
</gene>
<dbReference type="InterPro" id="IPR050300">
    <property type="entry name" value="GDXG_lipolytic_enzyme"/>
</dbReference>
<name>A0A6A6XME2_9PLEO</name>
<sequence length="341" mass="37343">MTDTDHTRTIYQPLHPSLLSKLDPEYIAFHNAYMQYVPRDESKTWDGSARTTPSLPPGGSPLVPVGSTRDINLGEFSVRVYVPEGEPDGEGWPVFVWFHGGGWAIGGLEDSGDFLTRVCRDARCVVITVAYRLSPEYPFPAPVDDALATVQWIYTQPLSTPFDLRRISLGGTSAGANLALVLALKLVADPTAFPYPLTTLLLIVPVIDNTATLPPASASESDCIWHSNRHAPWLTPTRMLWYRDMYLPNPSDWCTWSASPNLAPEELLARLPRTWIAVAECDLLAPEALELAGRLKGLGVGVERYVVEGGTHSILALNGVLGKGRQLVERAVEVVRRGFGG</sequence>
<dbReference type="GO" id="GO:0016787">
    <property type="term" value="F:hydrolase activity"/>
    <property type="evidence" value="ECO:0007669"/>
    <property type="project" value="UniProtKB-KW"/>
</dbReference>
<proteinExistence type="predicted"/>
<dbReference type="InterPro" id="IPR029058">
    <property type="entry name" value="AB_hydrolase_fold"/>
</dbReference>
<dbReference type="AlphaFoldDB" id="A0A6A6XME2"/>
<dbReference type="SUPFAM" id="SSF53474">
    <property type="entry name" value="alpha/beta-Hydrolases"/>
    <property type="match status" value="1"/>
</dbReference>
<dbReference type="PANTHER" id="PTHR48081:SF8">
    <property type="entry name" value="ALPHA_BETA HYDROLASE FOLD-3 DOMAIN-CONTAINING PROTEIN-RELATED"/>
    <property type="match status" value="1"/>
</dbReference>
<dbReference type="Proteomes" id="UP000799757">
    <property type="component" value="Unassembled WGS sequence"/>
</dbReference>
<keyword evidence="1 4" id="KW-0378">Hydrolase</keyword>
<protein>
    <submittedName>
        <fullName evidence="4">Alpha/beta-hydrolase</fullName>
    </submittedName>
</protein>
<evidence type="ECO:0000256" key="2">
    <source>
        <dbReference type="SAM" id="MobiDB-lite"/>
    </source>
</evidence>
<evidence type="ECO:0000256" key="1">
    <source>
        <dbReference type="ARBA" id="ARBA00022801"/>
    </source>
</evidence>
<keyword evidence="5" id="KW-1185">Reference proteome</keyword>
<dbReference type="Gene3D" id="3.40.50.1820">
    <property type="entry name" value="alpha/beta hydrolase"/>
    <property type="match status" value="1"/>
</dbReference>
<dbReference type="PANTHER" id="PTHR48081">
    <property type="entry name" value="AB HYDROLASE SUPERFAMILY PROTEIN C4A8.06C"/>
    <property type="match status" value="1"/>
</dbReference>
<evidence type="ECO:0000313" key="5">
    <source>
        <dbReference type="Proteomes" id="UP000799757"/>
    </source>
</evidence>
<dbReference type="Pfam" id="PF07859">
    <property type="entry name" value="Abhydrolase_3"/>
    <property type="match status" value="1"/>
</dbReference>
<reference evidence="4" key="1">
    <citation type="journal article" date="2020" name="Stud. Mycol.">
        <title>101 Dothideomycetes genomes: a test case for predicting lifestyles and emergence of pathogens.</title>
        <authorList>
            <person name="Haridas S."/>
            <person name="Albert R."/>
            <person name="Binder M."/>
            <person name="Bloem J."/>
            <person name="Labutti K."/>
            <person name="Salamov A."/>
            <person name="Andreopoulos B."/>
            <person name="Baker S."/>
            <person name="Barry K."/>
            <person name="Bills G."/>
            <person name="Bluhm B."/>
            <person name="Cannon C."/>
            <person name="Castanera R."/>
            <person name="Culley D."/>
            <person name="Daum C."/>
            <person name="Ezra D."/>
            <person name="Gonzalez J."/>
            <person name="Henrissat B."/>
            <person name="Kuo A."/>
            <person name="Liang C."/>
            <person name="Lipzen A."/>
            <person name="Lutzoni F."/>
            <person name="Magnuson J."/>
            <person name="Mondo S."/>
            <person name="Nolan M."/>
            <person name="Ohm R."/>
            <person name="Pangilinan J."/>
            <person name="Park H.-J."/>
            <person name="Ramirez L."/>
            <person name="Alfaro M."/>
            <person name="Sun H."/>
            <person name="Tritt A."/>
            <person name="Yoshinaga Y."/>
            <person name="Zwiers L.-H."/>
            <person name="Turgeon B."/>
            <person name="Goodwin S."/>
            <person name="Spatafora J."/>
            <person name="Crous P."/>
            <person name="Grigoriev I."/>
        </authorList>
    </citation>
    <scope>NUCLEOTIDE SEQUENCE</scope>
    <source>
        <strain evidence="4">CBS 109.77</strain>
    </source>
</reference>
<dbReference type="EMBL" id="MU001810">
    <property type="protein sequence ID" value="KAF2797293.1"/>
    <property type="molecule type" value="Genomic_DNA"/>
</dbReference>
<feature type="domain" description="Alpha/beta hydrolase fold-3" evidence="3">
    <location>
        <begin position="95"/>
        <end position="314"/>
    </location>
</feature>
<accession>A0A6A6XME2</accession>